<organism evidence="2">
    <name type="scientific">uncultured Friedmanniella sp</name>
    <dbReference type="NCBI Taxonomy" id="335381"/>
    <lineage>
        <taxon>Bacteria</taxon>
        <taxon>Bacillati</taxon>
        <taxon>Actinomycetota</taxon>
        <taxon>Actinomycetes</taxon>
        <taxon>Propionibacteriales</taxon>
        <taxon>Nocardioidaceae</taxon>
        <taxon>Friedmanniella</taxon>
        <taxon>environmental samples</taxon>
    </lineage>
</organism>
<feature type="compositionally biased region" description="Low complexity" evidence="1">
    <location>
        <begin position="108"/>
        <end position="126"/>
    </location>
</feature>
<dbReference type="AlphaFoldDB" id="A0A6J4LG44"/>
<name>A0A6J4LG44_9ACTN</name>
<sequence length="133" mass="12883">GGGSAHHRPLEPDGAGRRSADRGPAVVPGPAGGVAAGRLGRLLPDLPRRLRDVLPAVGGAGLVQPVPGARADPAGRPVPHRAGVAVAGDRAGGPGRRRGGGAVRAARRVAVPPSRPTRGPRGAGAAPGPPAGL</sequence>
<feature type="region of interest" description="Disordered" evidence="1">
    <location>
        <begin position="1"/>
        <end position="34"/>
    </location>
</feature>
<feature type="non-terminal residue" evidence="2">
    <location>
        <position position="1"/>
    </location>
</feature>
<evidence type="ECO:0000256" key="1">
    <source>
        <dbReference type="SAM" id="MobiDB-lite"/>
    </source>
</evidence>
<feature type="compositionally biased region" description="Basic and acidic residues" evidence="1">
    <location>
        <begin position="8"/>
        <end position="21"/>
    </location>
</feature>
<protein>
    <submittedName>
        <fullName evidence="2">Uncharacterized protein</fullName>
    </submittedName>
</protein>
<feature type="region of interest" description="Disordered" evidence="1">
    <location>
        <begin position="59"/>
        <end position="133"/>
    </location>
</feature>
<evidence type="ECO:0000313" key="2">
    <source>
        <dbReference type="EMBL" id="CAA9332292.1"/>
    </source>
</evidence>
<proteinExistence type="predicted"/>
<gene>
    <name evidence="2" type="ORF">AVDCRST_MAG48-3194</name>
</gene>
<dbReference type="EMBL" id="CADCTS010000453">
    <property type="protein sequence ID" value="CAA9332292.1"/>
    <property type="molecule type" value="Genomic_DNA"/>
</dbReference>
<reference evidence="2" key="1">
    <citation type="submission" date="2020-02" db="EMBL/GenBank/DDBJ databases">
        <authorList>
            <person name="Meier V. D."/>
        </authorList>
    </citation>
    <scope>NUCLEOTIDE SEQUENCE</scope>
    <source>
        <strain evidence="2">AVDCRST_MAG48</strain>
    </source>
</reference>
<accession>A0A6J4LG44</accession>
<feature type="non-terminal residue" evidence="2">
    <location>
        <position position="133"/>
    </location>
</feature>